<protein>
    <submittedName>
        <fullName evidence="1">Uncharacterized protein</fullName>
    </submittedName>
</protein>
<dbReference type="HOGENOM" id="CLU_2850186_0_0_1"/>
<dbReference type="KEGG" id="mlr:MELLADRAFT_90837"/>
<dbReference type="RefSeq" id="XP_007404986.1">
    <property type="nucleotide sequence ID" value="XM_007404924.1"/>
</dbReference>
<evidence type="ECO:0000313" key="2">
    <source>
        <dbReference type="Proteomes" id="UP000001072"/>
    </source>
</evidence>
<dbReference type="Proteomes" id="UP000001072">
    <property type="component" value="Unassembled WGS sequence"/>
</dbReference>
<keyword evidence="2" id="KW-1185">Reference proteome</keyword>
<organism evidence="2">
    <name type="scientific">Melampsora larici-populina (strain 98AG31 / pathotype 3-4-7)</name>
    <name type="common">Poplar leaf rust fungus</name>
    <dbReference type="NCBI Taxonomy" id="747676"/>
    <lineage>
        <taxon>Eukaryota</taxon>
        <taxon>Fungi</taxon>
        <taxon>Dikarya</taxon>
        <taxon>Basidiomycota</taxon>
        <taxon>Pucciniomycotina</taxon>
        <taxon>Pucciniomycetes</taxon>
        <taxon>Pucciniales</taxon>
        <taxon>Melampsoraceae</taxon>
        <taxon>Melampsora</taxon>
    </lineage>
</organism>
<dbReference type="AlphaFoldDB" id="F4R7P9"/>
<sequence length="65" mass="7355">MLISNQSFNIRLFMRTLTWLPSTLNVSSSSPRTYNSLVVFVVSDCEDENMNTRCFLSCHTSSCLG</sequence>
<gene>
    <name evidence="1" type="ORF">MELLADRAFT_90837</name>
</gene>
<dbReference type="GeneID" id="18935700"/>
<reference evidence="2" key="1">
    <citation type="journal article" date="2011" name="Proc. Natl. Acad. Sci. U.S.A.">
        <title>Obligate biotrophy features unraveled by the genomic analysis of rust fungi.</title>
        <authorList>
            <person name="Duplessis S."/>
            <person name="Cuomo C.A."/>
            <person name="Lin Y.-C."/>
            <person name="Aerts A."/>
            <person name="Tisserant E."/>
            <person name="Veneault-Fourrey C."/>
            <person name="Joly D.L."/>
            <person name="Hacquard S."/>
            <person name="Amselem J."/>
            <person name="Cantarel B.L."/>
            <person name="Chiu R."/>
            <person name="Coutinho P.M."/>
            <person name="Feau N."/>
            <person name="Field M."/>
            <person name="Frey P."/>
            <person name="Gelhaye E."/>
            <person name="Goldberg J."/>
            <person name="Grabherr M.G."/>
            <person name="Kodira C.D."/>
            <person name="Kohler A."/>
            <person name="Kuees U."/>
            <person name="Lindquist E.A."/>
            <person name="Lucas S.M."/>
            <person name="Mago R."/>
            <person name="Mauceli E."/>
            <person name="Morin E."/>
            <person name="Murat C."/>
            <person name="Pangilinan J.L."/>
            <person name="Park R."/>
            <person name="Pearson M."/>
            <person name="Quesneville H."/>
            <person name="Rouhier N."/>
            <person name="Sakthikumar S."/>
            <person name="Salamov A.A."/>
            <person name="Schmutz J."/>
            <person name="Selles B."/>
            <person name="Shapiro H."/>
            <person name="Tanguay P."/>
            <person name="Tuskan G.A."/>
            <person name="Henrissat B."/>
            <person name="Van de Peer Y."/>
            <person name="Rouze P."/>
            <person name="Ellis J.G."/>
            <person name="Dodds P.N."/>
            <person name="Schein J.E."/>
            <person name="Zhong S."/>
            <person name="Hamelin R.C."/>
            <person name="Grigoriev I.V."/>
            <person name="Szabo L.J."/>
            <person name="Martin F."/>
        </authorList>
    </citation>
    <scope>NUCLEOTIDE SEQUENCE [LARGE SCALE GENOMIC DNA]</scope>
    <source>
        <strain evidence="2">98AG31 / pathotype 3-4-7</strain>
    </source>
</reference>
<proteinExistence type="predicted"/>
<dbReference type="InParanoid" id="F4R7P9"/>
<dbReference type="VEuPathDB" id="FungiDB:MELLADRAFT_90837"/>
<accession>F4R7P9</accession>
<name>F4R7P9_MELLP</name>
<dbReference type="EMBL" id="GL883092">
    <property type="protein sequence ID" value="EGG11351.1"/>
    <property type="molecule type" value="Genomic_DNA"/>
</dbReference>
<evidence type="ECO:0000313" key="1">
    <source>
        <dbReference type="EMBL" id="EGG11351.1"/>
    </source>
</evidence>